<comment type="similarity">
    <text evidence="1 3">Belongs to the 5'-nucleotidase family.</text>
</comment>
<keyword evidence="2" id="KW-0732">Signal</keyword>
<evidence type="ECO:0000259" key="4">
    <source>
        <dbReference type="Pfam" id="PF00149"/>
    </source>
</evidence>
<organism evidence="6 7">
    <name type="scientific">Marasmiellus scandens</name>
    <dbReference type="NCBI Taxonomy" id="2682957"/>
    <lineage>
        <taxon>Eukaryota</taxon>
        <taxon>Fungi</taxon>
        <taxon>Dikarya</taxon>
        <taxon>Basidiomycota</taxon>
        <taxon>Agaricomycotina</taxon>
        <taxon>Agaricomycetes</taxon>
        <taxon>Agaricomycetidae</taxon>
        <taxon>Agaricales</taxon>
        <taxon>Marasmiineae</taxon>
        <taxon>Omphalotaceae</taxon>
        <taxon>Marasmiellus</taxon>
    </lineage>
</organism>
<evidence type="ECO:0000256" key="3">
    <source>
        <dbReference type="RuleBase" id="RU362119"/>
    </source>
</evidence>
<evidence type="ECO:0000259" key="5">
    <source>
        <dbReference type="Pfam" id="PF02872"/>
    </source>
</evidence>
<gene>
    <name evidence="6" type="ORF">VKT23_010978</name>
</gene>
<reference evidence="6 7" key="1">
    <citation type="submission" date="2024-01" db="EMBL/GenBank/DDBJ databases">
        <title>A draft genome for the cacao thread blight pathogen Marasmiellus scandens.</title>
        <authorList>
            <person name="Baruah I.K."/>
            <person name="Leung J."/>
            <person name="Bukari Y."/>
            <person name="Amoako-Attah I."/>
            <person name="Meinhardt L.W."/>
            <person name="Bailey B.A."/>
            <person name="Cohen S.P."/>
        </authorList>
    </citation>
    <scope>NUCLEOTIDE SEQUENCE [LARGE SCALE GENOMIC DNA]</scope>
    <source>
        <strain evidence="6 7">GH-19</strain>
    </source>
</reference>
<dbReference type="InterPro" id="IPR008334">
    <property type="entry name" value="5'-Nucleotdase_C"/>
</dbReference>
<keyword evidence="3" id="KW-0378">Hydrolase</keyword>
<dbReference type="InterPro" id="IPR036907">
    <property type="entry name" value="5'-Nucleotdase_C_sf"/>
</dbReference>
<feature type="domain" description="Calcineurin-like phosphoesterase" evidence="4">
    <location>
        <begin position="12"/>
        <end position="213"/>
    </location>
</feature>
<dbReference type="InterPro" id="IPR004843">
    <property type="entry name" value="Calcineurin-like_PHP"/>
</dbReference>
<dbReference type="Gene3D" id="3.90.780.10">
    <property type="entry name" value="5'-Nucleotidase, C-terminal domain"/>
    <property type="match status" value="1"/>
</dbReference>
<dbReference type="PANTHER" id="PTHR11575">
    <property type="entry name" value="5'-NUCLEOTIDASE-RELATED"/>
    <property type="match status" value="1"/>
</dbReference>
<dbReference type="Pfam" id="PF00149">
    <property type="entry name" value="Metallophos"/>
    <property type="match status" value="1"/>
</dbReference>
<dbReference type="InterPro" id="IPR006179">
    <property type="entry name" value="5_nucleotidase/apyrase"/>
</dbReference>
<dbReference type="PRINTS" id="PR01607">
    <property type="entry name" value="APYRASEFAMLY"/>
</dbReference>
<dbReference type="PANTHER" id="PTHR11575:SF41">
    <property type="entry name" value="PUTATIVE (AFU_ORTHOLOGUE AFUA_1G01160)-RELATED"/>
    <property type="match status" value="1"/>
</dbReference>
<evidence type="ECO:0000313" key="6">
    <source>
        <dbReference type="EMBL" id="KAK7455107.1"/>
    </source>
</evidence>
<name>A0ABR1JC21_9AGAR</name>
<dbReference type="EMBL" id="JBANRG010000023">
    <property type="protein sequence ID" value="KAK7455107.1"/>
    <property type="molecule type" value="Genomic_DNA"/>
</dbReference>
<comment type="caution">
    <text evidence="6">The sequence shown here is derived from an EMBL/GenBank/DDBJ whole genome shotgun (WGS) entry which is preliminary data.</text>
</comment>
<sequence length="551" mass="61758">MPQELYNDELVFYHFNDVYHINQPNILPRFSHFFQNTDQDHLTIFSGDAFSPSLESSLLKGEHMVPVLNHLGVDVGCYGNHDFDFGETQLVHLSSLCNFPWVLSNAFHDSGEHRLLASAKEYHVLTHKGYRIGFFGLAGSDWPSNTQHLPRTTIISSPIETALRISKYLREEENVDFVVALTHMRLEEDMDLLQGLAKGNERVDLILGGHDHDLVVHGDHLIFQDGTTTRDIKGDVKIVKSGTDFKSLSIVKVPVRRKTHSRGLPTNLLQVHQILDLSSSSYPADPTIPQILSTTQTVLSTLSSTPLFRTLSPLDGQSNIIRNYETNLGNLLADIVRAYYGADIGFVNSGSVRCDRVVEGVLSVRDVVDVLPFSNSLLVKRLPSHILYEALENSFSDARTDGRFLQLSGIKVNVDLTKREGQRVLSAFVRDNGQYIRIGREKEDERKFTVVMTSFIAEGFDGFNCLQHPEVEEIVGKEGAMTDTGILLDVFQARGQEEEVREKLGEEGDEGDLRRARAREAVLVSSGEKDGLEFNELPVVDPKIEGRILYV</sequence>
<dbReference type="SUPFAM" id="SSF56300">
    <property type="entry name" value="Metallo-dependent phosphatases"/>
    <property type="match status" value="1"/>
</dbReference>
<dbReference type="Gene3D" id="3.60.21.10">
    <property type="match status" value="1"/>
</dbReference>
<feature type="domain" description="5'-Nucleotidase C-terminal" evidence="5">
    <location>
        <begin position="322"/>
        <end position="467"/>
    </location>
</feature>
<accession>A0ABR1JC21</accession>
<evidence type="ECO:0000313" key="7">
    <source>
        <dbReference type="Proteomes" id="UP001498398"/>
    </source>
</evidence>
<dbReference type="SUPFAM" id="SSF55816">
    <property type="entry name" value="5'-nucleotidase (syn. UDP-sugar hydrolase), C-terminal domain"/>
    <property type="match status" value="1"/>
</dbReference>
<proteinExistence type="inferred from homology"/>
<keyword evidence="3" id="KW-0547">Nucleotide-binding</keyword>
<dbReference type="Proteomes" id="UP001498398">
    <property type="component" value="Unassembled WGS sequence"/>
</dbReference>
<dbReference type="InterPro" id="IPR029052">
    <property type="entry name" value="Metallo-depent_PP-like"/>
</dbReference>
<dbReference type="Pfam" id="PF02872">
    <property type="entry name" value="5_nucleotid_C"/>
    <property type="match status" value="1"/>
</dbReference>
<protein>
    <submittedName>
        <fullName evidence="6">Uncharacterized protein</fullName>
    </submittedName>
</protein>
<keyword evidence="7" id="KW-1185">Reference proteome</keyword>
<evidence type="ECO:0000256" key="2">
    <source>
        <dbReference type="ARBA" id="ARBA00022729"/>
    </source>
</evidence>
<evidence type="ECO:0000256" key="1">
    <source>
        <dbReference type="ARBA" id="ARBA00006654"/>
    </source>
</evidence>